<keyword evidence="2 6" id="KW-0418">Kinase</keyword>
<dbReference type="SUPFAM" id="SSF55874">
    <property type="entry name" value="ATPase domain of HSP90 chaperone/DNA topoisomerase II/histidine kinase"/>
    <property type="match status" value="1"/>
</dbReference>
<dbReference type="KEGG" id="xce:Xcel_0137"/>
<dbReference type="RefSeq" id="WP_012876922.1">
    <property type="nucleotide sequence ID" value="NC_013530.1"/>
</dbReference>
<dbReference type="Gene3D" id="3.30.565.10">
    <property type="entry name" value="Histidine kinase-like ATPase, C-terminal domain"/>
    <property type="match status" value="1"/>
</dbReference>
<dbReference type="eggNOG" id="COG4585">
    <property type="taxonomic scope" value="Bacteria"/>
</dbReference>
<dbReference type="OrthoDB" id="3573097at2"/>
<name>D1BU13_XYLCX</name>
<dbReference type="PANTHER" id="PTHR24421">
    <property type="entry name" value="NITRATE/NITRITE SENSOR PROTEIN NARX-RELATED"/>
    <property type="match status" value="1"/>
</dbReference>
<feature type="region of interest" description="Disordered" evidence="4">
    <location>
        <begin position="1"/>
        <end position="24"/>
    </location>
</feature>
<accession>D1BU13</accession>
<keyword evidence="5" id="KW-1133">Transmembrane helix</keyword>
<feature type="transmembrane region" description="Helical" evidence="5">
    <location>
        <begin position="105"/>
        <end position="127"/>
    </location>
</feature>
<feature type="transmembrane region" description="Helical" evidence="5">
    <location>
        <begin position="133"/>
        <end position="156"/>
    </location>
</feature>
<evidence type="ECO:0000256" key="3">
    <source>
        <dbReference type="ARBA" id="ARBA00023012"/>
    </source>
</evidence>
<reference evidence="7" key="1">
    <citation type="submission" date="2009-11" db="EMBL/GenBank/DDBJ databases">
        <title>The complete chromosome of Xylanimonas cellulosilytica DSM 15894.</title>
        <authorList>
            <consortium name="US DOE Joint Genome Institute (JGI-PGF)"/>
            <person name="Lucas S."/>
            <person name="Copeland A."/>
            <person name="Lapidus A."/>
            <person name="Glavina del Rio T."/>
            <person name="Dalin E."/>
            <person name="Tice H."/>
            <person name="Bruce D."/>
            <person name="Goodwin L."/>
            <person name="Pitluck S."/>
            <person name="Kyrpides N."/>
            <person name="Mavromatis K."/>
            <person name="Ivanova N."/>
            <person name="Mikhailova N."/>
            <person name="Foster B."/>
            <person name="Clum A."/>
            <person name="Brettin T."/>
            <person name="Detter J.C."/>
            <person name="Han C."/>
            <person name="Larimer F."/>
            <person name="Land M."/>
            <person name="Hauser L."/>
            <person name="Markowitz V."/>
            <person name="Cheng J.F."/>
            <person name="Hugenholtz P."/>
            <person name="Woyke T."/>
            <person name="Wu D."/>
            <person name="Gehrich-Schroeter G."/>
            <person name="Schneider S."/>
            <person name="Pukall S.R."/>
            <person name="Klenk H.P."/>
            <person name="Eisen J.A."/>
        </authorList>
    </citation>
    <scope>NUCLEOTIDE SEQUENCE [LARGE SCALE GENOMIC DNA]</scope>
    <source>
        <strain evidence="7">DSM 15894 / CECT 5975 / LMG 20990 / XIL07</strain>
    </source>
</reference>
<dbReference type="EMBL" id="CP001821">
    <property type="protein sequence ID" value="ACZ29177.1"/>
    <property type="molecule type" value="Genomic_DNA"/>
</dbReference>
<evidence type="ECO:0000313" key="6">
    <source>
        <dbReference type="EMBL" id="ACZ29177.1"/>
    </source>
</evidence>
<dbReference type="AlphaFoldDB" id="D1BU13"/>
<dbReference type="STRING" id="446471.Xcel_0137"/>
<evidence type="ECO:0000256" key="5">
    <source>
        <dbReference type="SAM" id="Phobius"/>
    </source>
</evidence>
<evidence type="ECO:0000256" key="4">
    <source>
        <dbReference type="SAM" id="MobiDB-lite"/>
    </source>
</evidence>
<feature type="transmembrane region" description="Helical" evidence="5">
    <location>
        <begin position="32"/>
        <end position="53"/>
    </location>
</feature>
<dbReference type="Proteomes" id="UP000002255">
    <property type="component" value="Chromosome"/>
</dbReference>
<keyword evidence="3" id="KW-0902">Two-component regulatory system</keyword>
<reference evidence="6 7" key="2">
    <citation type="journal article" date="2010" name="Stand. Genomic Sci.">
        <title>Complete genome sequence of Xylanimonas cellulosilytica type strain (XIL07).</title>
        <authorList>
            <person name="Foster B."/>
            <person name="Pukall R."/>
            <person name="Abt B."/>
            <person name="Nolan M."/>
            <person name="Glavina Del Rio T."/>
            <person name="Chen F."/>
            <person name="Lucas S."/>
            <person name="Tice H."/>
            <person name="Pitluck S."/>
            <person name="Cheng J.-F."/>
            <person name="Chertkov O."/>
            <person name="Brettin T."/>
            <person name="Han C."/>
            <person name="Detter J.C."/>
            <person name="Bruce D."/>
            <person name="Goodwin L."/>
            <person name="Ivanova N."/>
            <person name="Mavromatis K."/>
            <person name="Pati A."/>
            <person name="Mikhailova N."/>
            <person name="Chen A."/>
            <person name="Palaniappan K."/>
            <person name="Land M."/>
            <person name="Hauser L."/>
            <person name="Chang Y.-J."/>
            <person name="Jeffries C.D."/>
            <person name="Chain P."/>
            <person name="Rohde M."/>
            <person name="Goeker M."/>
            <person name="Bristow J."/>
            <person name="Eisen J.A."/>
            <person name="Markowitz V."/>
            <person name="Hugenholtz P."/>
            <person name="Kyrpides N.C."/>
            <person name="Klenk H.-P."/>
            <person name="Lapidus A."/>
        </authorList>
    </citation>
    <scope>NUCLEOTIDE SEQUENCE [LARGE SCALE GENOMIC DNA]</scope>
    <source>
        <strain evidence="7">DSM 15894 / CECT 5975 / LMG 20990 / XIL07</strain>
    </source>
</reference>
<dbReference type="HOGENOM" id="CLU_054393_0_0_11"/>
<gene>
    <name evidence="6" type="ordered locus">Xcel_0137</name>
</gene>
<feature type="transmembrane region" description="Helical" evidence="5">
    <location>
        <begin position="73"/>
        <end position="93"/>
    </location>
</feature>
<evidence type="ECO:0000256" key="1">
    <source>
        <dbReference type="ARBA" id="ARBA00022679"/>
    </source>
</evidence>
<evidence type="ECO:0000313" key="7">
    <source>
        <dbReference type="Proteomes" id="UP000002255"/>
    </source>
</evidence>
<sequence length="418" mass="44833">MSAPLAGRRRRPSAPRSAAQDVPLHDPTRTGVLLASVNVTLYSLMSLAAWAAWGGWHTAAETGTNRVLTEALAITAVNFVYGMLVVGGTFLLHPQHWRARVRYPLIAAMALAVALPRTLAMGAIYSIPADITFFLAEWAAGAAAGFVAVAAGLLAAELAHRARTEEAHHLRAARRAAKAVDELQSEEMRVRRMVADRLHGTLQYRLVTVTAGLDGVAAALDSGATLAQAAAELREWAERLEEIREEEVRSLSHAVFPAGIELGTVRALEMMLRRLPPQIQAHLEIGPALQRLVDEARQPIPPAERLIAVYTVEEGITNALKHGRASRLWLAADVLPTDDPLSWVLDVTIDDDGDGITQPAPELSGLSRHAARLEARGGSLDLRAGPRGGARLWFRLPFTQSTQALDDDGGAGAGQAAD</sequence>
<evidence type="ECO:0000256" key="2">
    <source>
        <dbReference type="ARBA" id="ARBA00022777"/>
    </source>
</evidence>
<keyword evidence="7" id="KW-1185">Reference proteome</keyword>
<keyword evidence="5" id="KW-0812">Transmembrane</keyword>
<dbReference type="GO" id="GO:0000160">
    <property type="term" value="P:phosphorelay signal transduction system"/>
    <property type="evidence" value="ECO:0007669"/>
    <property type="project" value="UniProtKB-KW"/>
</dbReference>
<dbReference type="GO" id="GO:0016301">
    <property type="term" value="F:kinase activity"/>
    <property type="evidence" value="ECO:0007669"/>
    <property type="project" value="UniProtKB-KW"/>
</dbReference>
<organism evidence="6 7">
    <name type="scientific">Xylanimonas cellulosilytica (strain DSM 15894 / JCM 12276 / CECT 5975 / KCTC 9989 / LMG 20990 / NBRC 107835 / XIL07)</name>
    <dbReference type="NCBI Taxonomy" id="446471"/>
    <lineage>
        <taxon>Bacteria</taxon>
        <taxon>Bacillati</taxon>
        <taxon>Actinomycetota</taxon>
        <taxon>Actinomycetes</taxon>
        <taxon>Micrococcales</taxon>
        <taxon>Promicromonosporaceae</taxon>
        <taxon>Xylanimonas</taxon>
    </lineage>
</organism>
<dbReference type="InterPro" id="IPR050482">
    <property type="entry name" value="Sensor_HK_TwoCompSys"/>
</dbReference>
<keyword evidence="5" id="KW-0472">Membrane</keyword>
<dbReference type="PANTHER" id="PTHR24421:SF58">
    <property type="entry name" value="SIGNAL TRANSDUCTION HISTIDINE-PROTEIN KINASE_PHOSPHATASE UHPB"/>
    <property type="match status" value="1"/>
</dbReference>
<protein>
    <submittedName>
        <fullName evidence="6">Signal transduction histidine kinase</fullName>
    </submittedName>
</protein>
<dbReference type="InterPro" id="IPR036890">
    <property type="entry name" value="HATPase_C_sf"/>
</dbReference>
<keyword evidence="1" id="KW-0808">Transferase</keyword>
<proteinExistence type="predicted"/>